<evidence type="ECO:0000256" key="1">
    <source>
        <dbReference type="ARBA" id="ARBA00009207"/>
    </source>
</evidence>
<reference evidence="3" key="1">
    <citation type="submission" date="2020-06" db="EMBL/GenBank/DDBJ databases">
        <title>WGS assembly of Ceratodon purpureus strain R40.</title>
        <authorList>
            <person name="Carey S.B."/>
            <person name="Jenkins J."/>
            <person name="Shu S."/>
            <person name="Lovell J.T."/>
            <person name="Sreedasyam A."/>
            <person name="Maumus F."/>
            <person name="Tiley G.P."/>
            <person name="Fernandez-Pozo N."/>
            <person name="Barry K."/>
            <person name="Chen C."/>
            <person name="Wang M."/>
            <person name="Lipzen A."/>
            <person name="Daum C."/>
            <person name="Saski C.A."/>
            <person name="Payton A.C."/>
            <person name="Mcbreen J.C."/>
            <person name="Conrad R.E."/>
            <person name="Kollar L.M."/>
            <person name="Olsson S."/>
            <person name="Huttunen S."/>
            <person name="Landis J.B."/>
            <person name="Wickett N.J."/>
            <person name="Johnson M.G."/>
            <person name="Rensing S.A."/>
            <person name="Grimwood J."/>
            <person name="Schmutz J."/>
            <person name="Mcdaniel S.F."/>
        </authorList>
    </citation>
    <scope>NUCLEOTIDE SEQUENCE</scope>
    <source>
        <strain evidence="3">R40</strain>
    </source>
</reference>
<dbReference type="Proteomes" id="UP000822688">
    <property type="component" value="Chromosome 3"/>
</dbReference>
<feature type="compositionally biased region" description="Polar residues" evidence="2">
    <location>
        <begin position="268"/>
        <end position="280"/>
    </location>
</feature>
<dbReference type="InterPro" id="IPR015267">
    <property type="entry name" value="PPP4R2"/>
</dbReference>
<dbReference type="GO" id="GO:0005737">
    <property type="term" value="C:cytoplasm"/>
    <property type="evidence" value="ECO:0007669"/>
    <property type="project" value="TreeGrafter"/>
</dbReference>
<name>A0A8T0IFN2_CERPU</name>
<protein>
    <recommendedName>
        <fullName evidence="5">Serine/threonine-protein phosphatase 4 regulatory subunit 2</fullName>
    </recommendedName>
</protein>
<dbReference type="Pfam" id="PF09184">
    <property type="entry name" value="PPP4R2"/>
    <property type="match status" value="1"/>
</dbReference>
<evidence type="ECO:0000256" key="2">
    <source>
        <dbReference type="SAM" id="MobiDB-lite"/>
    </source>
</evidence>
<accession>A0A8T0IFN2</accession>
<dbReference type="AlphaFoldDB" id="A0A8T0IFN2"/>
<feature type="region of interest" description="Disordered" evidence="2">
    <location>
        <begin position="149"/>
        <end position="188"/>
    </location>
</feature>
<dbReference type="EMBL" id="CM026423">
    <property type="protein sequence ID" value="KAG0582530.1"/>
    <property type="molecule type" value="Genomic_DNA"/>
</dbReference>
<evidence type="ECO:0000313" key="3">
    <source>
        <dbReference type="EMBL" id="KAG0582530.1"/>
    </source>
</evidence>
<comment type="caution">
    <text evidence="3">The sequence shown here is derived from an EMBL/GenBank/DDBJ whole genome shotgun (WGS) entry which is preliminary data.</text>
</comment>
<feature type="compositionally biased region" description="Basic and acidic residues" evidence="2">
    <location>
        <begin position="224"/>
        <end position="237"/>
    </location>
</feature>
<proteinExistence type="inferred from homology"/>
<dbReference type="GO" id="GO:0030289">
    <property type="term" value="C:protein phosphatase 4 complex"/>
    <property type="evidence" value="ECO:0007669"/>
    <property type="project" value="InterPro"/>
</dbReference>
<gene>
    <name evidence="3" type="ORF">KC19_3G066600</name>
</gene>
<keyword evidence="4" id="KW-1185">Reference proteome</keyword>
<feature type="region of interest" description="Disordered" evidence="2">
    <location>
        <begin position="219"/>
        <end position="298"/>
    </location>
</feature>
<organism evidence="3 4">
    <name type="scientific">Ceratodon purpureus</name>
    <name type="common">Fire moss</name>
    <name type="synonym">Dicranum purpureum</name>
    <dbReference type="NCBI Taxonomy" id="3225"/>
    <lineage>
        <taxon>Eukaryota</taxon>
        <taxon>Viridiplantae</taxon>
        <taxon>Streptophyta</taxon>
        <taxon>Embryophyta</taxon>
        <taxon>Bryophyta</taxon>
        <taxon>Bryophytina</taxon>
        <taxon>Bryopsida</taxon>
        <taxon>Dicranidae</taxon>
        <taxon>Pseudoditrichales</taxon>
        <taxon>Ditrichaceae</taxon>
        <taxon>Ceratodon</taxon>
    </lineage>
</organism>
<dbReference type="GO" id="GO:0005634">
    <property type="term" value="C:nucleus"/>
    <property type="evidence" value="ECO:0007669"/>
    <property type="project" value="TreeGrafter"/>
</dbReference>
<evidence type="ECO:0000313" key="4">
    <source>
        <dbReference type="Proteomes" id="UP000822688"/>
    </source>
</evidence>
<comment type="similarity">
    <text evidence="1">Belongs to the PPP4R2 family.</text>
</comment>
<evidence type="ECO:0008006" key="5">
    <source>
        <dbReference type="Google" id="ProtNLM"/>
    </source>
</evidence>
<sequence length="298" mass="32470">MEVFRDLPSSAELSAFCKRDESKREFTDELRGILEVSAMTGLYWHRWDELRALLLFRLKQVLQDFYKSHMDVAVGPPRPLVTGESYQELEGRLSSGLESFTDGAPFTLQRFCEVLLNPRDRYPNLDKVALAFEKLLLVTSTIPPSPGPYPGVPSVPAPESALPAPVPAEGTDQNLPASPKAENADSTPDIMSESVDVAVHTDNNIEEPTVSVAADEEMADVEGTESKEQTMEVDVPRPSEATAAGVVLKEYTEEVSASEQEQPPVDKANTSAAPTASETSVPMEDENESKPDVMASST</sequence>
<dbReference type="GO" id="GO:0019888">
    <property type="term" value="F:protein phosphatase regulator activity"/>
    <property type="evidence" value="ECO:0007669"/>
    <property type="project" value="InterPro"/>
</dbReference>
<dbReference type="PANTHER" id="PTHR16487">
    <property type="entry name" value="PPP4R2-RELATED PROTEIN"/>
    <property type="match status" value="1"/>
</dbReference>
<dbReference type="PANTHER" id="PTHR16487:SF0">
    <property type="entry name" value="PROTEIN PHOSPHATASE 4 REGULATORY SUBUNIT 2-RELATED"/>
    <property type="match status" value="1"/>
</dbReference>